<evidence type="ECO:0000313" key="7">
    <source>
        <dbReference type="Proteomes" id="UP000585721"/>
    </source>
</evidence>
<dbReference type="PRINTS" id="PR00039">
    <property type="entry name" value="HTHLYSR"/>
</dbReference>
<dbReference type="GO" id="GO:0005829">
    <property type="term" value="C:cytosol"/>
    <property type="evidence" value="ECO:0007669"/>
    <property type="project" value="TreeGrafter"/>
</dbReference>
<dbReference type="InterPro" id="IPR005119">
    <property type="entry name" value="LysR_subst-bd"/>
</dbReference>
<dbReference type="InterPro" id="IPR036390">
    <property type="entry name" value="WH_DNA-bd_sf"/>
</dbReference>
<dbReference type="Gene3D" id="3.40.190.290">
    <property type="match status" value="1"/>
</dbReference>
<keyword evidence="3 6" id="KW-0238">DNA-binding</keyword>
<comment type="similarity">
    <text evidence="1">Belongs to the LysR transcriptional regulatory family.</text>
</comment>
<protein>
    <submittedName>
        <fullName evidence="6">DNA-binding transcriptional LysR family regulator</fullName>
    </submittedName>
</protein>
<evidence type="ECO:0000256" key="2">
    <source>
        <dbReference type="ARBA" id="ARBA00023015"/>
    </source>
</evidence>
<dbReference type="Gene3D" id="1.10.10.10">
    <property type="entry name" value="Winged helix-like DNA-binding domain superfamily/Winged helix DNA-binding domain"/>
    <property type="match status" value="1"/>
</dbReference>
<name>A0A841GHC7_9GAMM</name>
<keyword evidence="4" id="KW-0804">Transcription</keyword>
<evidence type="ECO:0000259" key="5">
    <source>
        <dbReference type="PROSITE" id="PS50931"/>
    </source>
</evidence>
<dbReference type="PANTHER" id="PTHR30419:SF8">
    <property type="entry name" value="NITROGEN ASSIMILATION TRANSCRIPTIONAL ACTIVATOR-RELATED"/>
    <property type="match status" value="1"/>
</dbReference>
<dbReference type="InterPro" id="IPR050950">
    <property type="entry name" value="HTH-type_LysR_regulators"/>
</dbReference>
<proteinExistence type="inferred from homology"/>
<dbReference type="PANTHER" id="PTHR30419">
    <property type="entry name" value="HTH-TYPE TRANSCRIPTIONAL REGULATOR YBHD"/>
    <property type="match status" value="1"/>
</dbReference>
<dbReference type="SUPFAM" id="SSF46785">
    <property type="entry name" value="Winged helix' DNA-binding domain"/>
    <property type="match status" value="1"/>
</dbReference>
<dbReference type="InterPro" id="IPR000847">
    <property type="entry name" value="LysR_HTH_N"/>
</dbReference>
<comment type="caution">
    <text evidence="6">The sequence shown here is derived from an EMBL/GenBank/DDBJ whole genome shotgun (WGS) entry which is preliminary data.</text>
</comment>
<keyword evidence="7" id="KW-1185">Reference proteome</keyword>
<organism evidence="6 7">
    <name type="scientific">Tolumonas osonensis</name>
    <dbReference type="NCBI Taxonomy" id="675874"/>
    <lineage>
        <taxon>Bacteria</taxon>
        <taxon>Pseudomonadati</taxon>
        <taxon>Pseudomonadota</taxon>
        <taxon>Gammaproteobacteria</taxon>
        <taxon>Aeromonadales</taxon>
        <taxon>Aeromonadaceae</taxon>
        <taxon>Tolumonas</taxon>
    </lineage>
</organism>
<reference evidence="6 7" key="1">
    <citation type="submission" date="2020-08" db="EMBL/GenBank/DDBJ databases">
        <title>Genomic Encyclopedia of Type Strains, Phase IV (KMG-IV): sequencing the most valuable type-strain genomes for metagenomic binning, comparative biology and taxonomic classification.</title>
        <authorList>
            <person name="Goeker M."/>
        </authorList>
    </citation>
    <scope>NUCLEOTIDE SEQUENCE [LARGE SCALE GENOMIC DNA]</scope>
    <source>
        <strain evidence="6 7">DSM 22975</strain>
    </source>
</reference>
<evidence type="ECO:0000256" key="4">
    <source>
        <dbReference type="ARBA" id="ARBA00023163"/>
    </source>
</evidence>
<gene>
    <name evidence="6" type="ORF">HNR75_002006</name>
</gene>
<keyword evidence="2" id="KW-0805">Transcription regulation</keyword>
<dbReference type="CDD" id="cd05466">
    <property type="entry name" value="PBP2_LTTR_substrate"/>
    <property type="match status" value="1"/>
</dbReference>
<evidence type="ECO:0000256" key="1">
    <source>
        <dbReference type="ARBA" id="ARBA00009437"/>
    </source>
</evidence>
<dbReference type="GO" id="GO:0003700">
    <property type="term" value="F:DNA-binding transcription factor activity"/>
    <property type="evidence" value="ECO:0007669"/>
    <property type="project" value="InterPro"/>
</dbReference>
<dbReference type="Pfam" id="PF03466">
    <property type="entry name" value="LysR_substrate"/>
    <property type="match status" value="1"/>
</dbReference>
<dbReference type="EMBL" id="JACHGR010000006">
    <property type="protein sequence ID" value="MBB6056076.1"/>
    <property type="molecule type" value="Genomic_DNA"/>
</dbReference>
<dbReference type="RefSeq" id="WP_188026813.1">
    <property type="nucleotide sequence ID" value="NZ_JACHGR010000006.1"/>
</dbReference>
<dbReference type="Pfam" id="PF00126">
    <property type="entry name" value="HTH_1"/>
    <property type="match status" value="1"/>
</dbReference>
<dbReference type="PROSITE" id="PS50931">
    <property type="entry name" value="HTH_LYSR"/>
    <property type="match status" value="1"/>
</dbReference>
<evidence type="ECO:0000313" key="6">
    <source>
        <dbReference type="EMBL" id="MBB6056076.1"/>
    </source>
</evidence>
<dbReference type="Proteomes" id="UP000585721">
    <property type="component" value="Unassembled WGS sequence"/>
</dbReference>
<dbReference type="AlphaFoldDB" id="A0A841GHC7"/>
<sequence length="306" mass="35022">MDKVLRQFLEVATLKNVTHAANKLCMNQSTLSINIKRLEESLGVPLLVRSSSGVELTEFGHVVLEEARIMQRLHDNTLTKIGFLKERLERELKVGSGHAEWHLFVRDSVRTYRQRHPSANIHTEIGNNLRLMDQLLSGDLDLSVGNEIYGLNRNAGVLFIPLYQATNKAFVRSAHPLALRSCTADDLKDYPAIHLTPNESRYYHVMDELYLKEHGSSVHMAEKIVYSSNTMEACIETLEGTNAILFFPGSMESYFSQFNIVSLQLTENQKTNSIGIYMLRERHQDPQLNDMLQLMQQNLQEKRHLV</sequence>
<feature type="domain" description="HTH lysR-type" evidence="5">
    <location>
        <begin position="1"/>
        <end position="57"/>
    </location>
</feature>
<evidence type="ECO:0000256" key="3">
    <source>
        <dbReference type="ARBA" id="ARBA00023125"/>
    </source>
</evidence>
<dbReference type="InterPro" id="IPR036388">
    <property type="entry name" value="WH-like_DNA-bd_sf"/>
</dbReference>
<dbReference type="SUPFAM" id="SSF53850">
    <property type="entry name" value="Periplasmic binding protein-like II"/>
    <property type="match status" value="1"/>
</dbReference>
<accession>A0A841GHC7</accession>
<dbReference type="GO" id="GO:0003677">
    <property type="term" value="F:DNA binding"/>
    <property type="evidence" value="ECO:0007669"/>
    <property type="project" value="UniProtKB-KW"/>
</dbReference>